<evidence type="ECO:0000313" key="10">
    <source>
        <dbReference type="Proteomes" id="UP000641741"/>
    </source>
</evidence>
<evidence type="ECO:0000259" key="8">
    <source>
        <dbReference type="PROSITE" id="PS50880"/>
    </source>
</evidence>
<evidence type="ECO:0000256" key="7">
    <source>
        <dbReference type="HAMAP-Rule" id="MF_00017"/>
    </source>
</evidence>
<comment type="similarity">
    <text evidence="7">Belongs to the RecR family.</text>
</comment>
<dbReference type="PROSITE" id="PS50880">
    <property type="entry name" value="TOPRIM"/>
    <property type="match status" value="1"/>
</dbReference>
<evidence type="ECO:0000313" key="9">
    <source>
        <dbReference type="EMBL" id="MBC5694955.1"/>
    </source>
</evidence>
<dbReference type="Pfam" id="PF02132">
    <property type="entry name" value="RecR_ZnF"/>
    <property type="match status" value="1"/>
</dbReference>
<evidence type="ECO:0000256" key="3">
    <source>
        <dbReference type="ARBA" id="ARBA00022771"/>
    </source>
</evidence>
<dbReference type="SMART" id="SM00493">
    <property type="entry name" value="TOPRIM"/>
    <property type="match status" value="1"/>
</dbReference>
<dbReference type="Gene3D" id="1.10.8.420">
    <property type="entry name" value="RecR Domain 1"/>
    <property type="match status" value="1"/>
</dbReference>
<dbReference type="Pfam" id="PF21175">
    <property type="entry name" value="RecR_C"/>
    <property type="match status" value="1"/>
</dbReference>
<dbReference type="SUPFAM" id="SSF111304">
    <property type="entry name" value="Recombination protein RecR"/>
    <property type="match status" value="1"/>
</dbReference>
<reference evidence="9 10" key="1">
    <citation type="submission" date="2020-08" db="EMBL/GenBank/DDBJ databases">
        <title>Genome public.</title>
        <authorList>
            <person name="Liu C."/>
            <person name="Sun Q."/>
        </authorList>
    </citation>
    <scope>NUCLEOTIDE SEQUENCE [LARGE SCALE GENOMIC DNA]</scope>
    <source>
        <strain evidence="9 10">M2</strain>
    </source>
</reference>
<comment type="caution">
    <text evidence="9">The sequence shown here is derived from an EMBL/GenBank/DDBJ whole genome shotgun (WGS) entry which is preliminary data.</text>
</comment>
<evidence type="ECO:0000256" key="6">
    <source>
        <dbReference type="ARBA" id="ARBA00023204"/>
    </source>
</evidence>
<dbReference type="PANTHER" id="PTHR30446">
    <property type="entry name" value="RECOMBINATION PROTEIN RECR"/>
    <property type="match status" value="1"/>
</dbReference>
<dbReference type="Gene3D" id="3.40.1360.10">
    <property type="match status" value="1"/>
</dbReference>
<feature type="zinc finger region" description="C4-type" evidence="7">
    <location>
        <begin position="58"/>
        <end position="73"/>
    </location>
</feature>
<keyword evidence="3 7" id="KW-0863">Zinc-finger</keyword>
<dbReference type="InterPro" id="IPR000093">
    <property type="entry name" value="DNA_Rcmb_RecR"/>
</dbReference>
<dbReference type="Pfam" id="PF21176">
    <property type="entry name" value="RecR_HhH"/>
    <property type="match status" value="1"/>
</dbReference>
<sequence length="199" mass="22460">MDYFAPPVERLIEEFARLPGIGQKSAQRLAFHVLDMPKEDAERFASAIREAKEKTFTCKRCQNLTDSEECPICADKSRDQKTICVVADPRDVIAFERTKEYRGLYHVLHGTLSPMGHVGPDDIRIRELVQRIADEGTEEVILATNPDTEGEATAMYISRLLQPFGIKITRLAYGIPVGGHLEFVDEVTLTRALEGRREL</sequence>
<dbReference type="Pfam" id="PF13662">
    <property type="entry name" value="Toprim_4"/>
    <property type="match status" value="1"/>
</dbReference>
<dbReference type="EMBL" id="JACOPK010000002">
    <property type="protein sequence ID" value="MBC5694955.1"/>
    <property type="molecule type" value="Genomic_DNA"/>
</dbReference>
<dbReference type="RefSeq" id="WP_186969268.1">
    <property type="nucleotide sequence ID" value="NZ_JACOPK010000002.1"/>
</dbReference>
<keyword evidence="10" id="KW-1185">Reference proteome</keyword>
<keyword evidence="5 7" id="KW-0233">DNA recombination</keyword>
<keyword evidence="2 7" id="KW-0227">DNA damage</keyword>
<evidence type="ECO:0000256" key="4">
    <source>
        <dbReference type="ARBA" id="ARBA00022833"/>
    </source>
</evidence>
<proteinExistence type="inferred from homology"/>
<dbReference type="InterPro" id="IPR006171">
    <property type="entry name" value="TOPRIM_dom"/>
</dbReference>
<dbReference type="HAMAP" id="MF_00017">
    <property type="entry name" value="RecR"/>
    <property type="match status" value="1"/>
</dbReference>
<evidence type="ECO:0000256" key="2">
    <source>
        <dbReference type="ARBA" id="ARBA00022763"/>
    </source>
</evidence>
<dbReference type="PANTHER" id="PTHR30446:SF0">
    <property type="entry name" value="RECOMBINATION PROTEIN RECR"/>
    <property type="match status" value="1"/>
</dbReference>
<name>A0ABR7GKV8_9FIRM</name>
<evidence type="ECO:0000256" key="5">
    <source>
        <dbReference type="ARBA" id="ARBA00023172"/>
    </source>
</evidence>
<dbReference type="CDD" id="cd01025">
    <property type="entry name" value="TOPRIM_recR"/>
    <property type="match status" value="1"/>
</dbReference>
<organism evidence="9 10">
    <name type="scientific">Agathobaculum hominis</name>
    <dbReference type="NCBI Taxonomy" id="2763014"/>
    <lineage>
        <taxon>Bacteria</taxon>
        <taxon>Bacillati</taxon>
        <taxon>Bacillota</taxon>
        <taxon>Clostridia</taxon>
        <taxon>Eubacteriales</taxon>
        <taxon>Butyricicoccaceae</taxon>
        <taxon>Agathobaculum</taxon>
    </lineage>
</organism>
<accession>A0ABR7GKV8</accession>
<dbReference type="PROSITE" id="PS01300">
    <property type="entry name" value="RECR"/>
    <property type="match status" value="1"/>
</dbReference>
<protein>
    <recommendedName>
        <fullName evidence="7">Recombination protein RecR</fullName>
    </recommendedName>
</protein>
<comment type="function">
    <text evidence="7">May play a role in DNA repair. It seems to be involved in an RecBC-independent recombinational process of DNA repair. It may act with RecF and RecO.</text>
</comment>
<dbReference type="Proteomes" id="UP000641741">
    <property type="component" value="Unassembled WGS sequence"/>
</dbReference>
<dbReference type="NCBIfam" id="TIGR00615">
    <property type="entry name" value="recR"/>
    <property type="match status" value="1"/>
</dbReference>
<gene>
    <name evidence="7 9" type="primary">recR</name>
    <name evidence="9" type="ORF">H8S02_03195</name>
</gene>
<dbReference type="InterPro" id="IPR023627">
    <property type="entry name" value="Rcmb_RecR"/>
</dbReference>
<dbReference type="InterPro" id="IPR015967">
    <property type="entry name" value="Rcmb_RecR_Znf"/>
</dbReference>
<dbReference type="Gene3D" id="6.10.250.240">
    <property type="match status" value="1"/>
</dbReference>
<keyword evidence="4 7" id="KW-0862">Zinc</keyword>
<dbReference type="Gene3D" id="3.30.60.80">
    <property type="match status" value="1"/>
</dbReference>
<evidence type="ECO:0000256" key="1">
    <source>
        <dbReference type="ARBA" id="ARBA00022723"/>
    </source>
</evidence>
<keyword evidence="1 7" id="KW-0479">Metal-binding</keyword>
<keyword evidence="6 7" id="KW-0234">DNA repair</keyword>
<feature type="domain" description="Toprim" evidence="8">
    <location>
        <begin position="81"/>
        <end position="176"/>
    </location>
</feature>
<dbReference type="InterPro" id="IPR034137">
    <property type="entry name" value="TOPRIM_RecR"/>
</dbReference>